<gene>
    <name evidence="2" type="ORF">Faunusvirus2_6</name>
</gene>
<evidence type="ECO:0000313" key="2">
    <source>
        <dbReference type="EMBL" id="AYV79059.1"/>
    </source>
</evidence>
<proteinExistence type="predicted"/>
<name>A0A3G5A0G3_9VIRU</name>
<dbReference type="EMBL" id="MK072133">
    <property type="protein sequence ID" value="AYV79059.1"/>
    <property type="molecule type" value="Genomic_DNA"/>
</dbReference>
<protein>
    <submittedName>
        <fullName evidence="2">Uncharacterized protein</fullName>
    </submittedName>
</protein>
<keyword evidence="1" id="KW-0175">Coiled coil</keyword>
<organism evidence="2">
    <name type="scientific">Faunusvirus sp</name>
    <dbReference type="NCBI Taxonomy" id="2487766"/>
    <lineage>
        <taxon>Viruses</taxon>
        <taxon>Varidnaviria</taxon>
        <taxon>Bamfordvirae</taxon>
        <taxon>Nucleocytoviricota</taxon>
        <taxon>Megaviricetes</taxon>
        <taxon>Imitervirales</taxon>
        <taxon>Mimiviridae</taxon>
    </lineage>
</organism>
<reference evidence="2" key="1">
    <citation type="submission" date="2018-10" db="EMBL/GenBank/DDBJ databases">
        <title>Hidden diversity of soil giant viruses.</title>
        <authorList>
            <person name="Schulz F."/>
            <person name="Alteio L."/>
            <person name="Goudeau D."/>
            <person name="Ryan E.M."/>
            <person name="Malmstrom R.R."/>
            <person name="Blanchard J."/>
            <person name="Woyke T."/>
        </authorList>
    </citation>
    <scope>NUCLEOTIDE SEQUENCE</scope>
    <source>
        <strain evidence="2">FNV1</strain>
    </source>
</reference>
<accession>A0A3G5A0G3</accession>
<sequence length="275" mass="31903">MSDSTSNITTQLTQSAQSNIASIIMEVADTVTMPAAHYKKLTKDYNDLTTQNESLRKQLNLQAETIANRAEFTMKYDKLMAENERLTKENSELKQQVEQHKIKIKELEDKIVNHENKITELAKYKDEQIEIEKNNKDMMVSAEICSAYEKAVIKGVFGYNSNIRLSELLYNERQLTADQQERWNSHKQNIDIIGIKKIDDYIYDLKKDRNYTAHALYKSPDMTAIDAKQHIYAFIESFKDKKTEDKYKKVAILLINTLQSLNGDCIFANGRRVQE</sequence>
<feature type="coiled-coil region" evidence="1">
    <location>
        <begin position="38"/>
        <end position="124"/>
    </location>
</feature>
<evidence type="ECO:0000256" key="1">
    <source>
        <dbReference type="SAM" id="Coils"/>
    </source>
</evidence>